<reference evidence="1" key="2">
    <citation type="submission" date="2015-06" db="UniProtKB">
        <authorList>
            <consortium name="EnsemblPlants"/>
        </authorList>
    </citation>
    <scope>IDENTIFICATION</scope>
</reference>
<dbReference type="InterPro" id="IPR055305">
    <property type="entry name" value="GG3-like"/>
</dbReference>
<dbReference type="AlphaFoldDB" id="A0A0E0QRZ6"/>
<keyword evidence="2" id="KW-1185">Reference proteome</keyword>
<reference evidence="2" key="1">
    <citation type="submission" date="2013-06" db="EMBL/GenBank/DDBJ databases">
        <authorList>
            <person name="Zhao Q."/>
        </authorList>
    </citation>
    <scope>NUCLEOTIDE SEQUENCE</scope>
    <source>
        <strain evidence="2">cv. W1943</strain>
    </source>
</reference>
<dbReference type="Gramene" id="ORUFI09G12660.1">
    <property type="protein sequence ID" value="ORUFI09G12660.1"/>
    <property type="gene ID" value="ORUFI09G12660"/>
</dbReference>
<dbReference type="Proteomes" id="UP000008022">
    <property type="component" value="Unassembled WGS sequence"/>
</dbReference>
<evidence type="ECO:0000313" key="1">
    <source>
        <dbReference type="EnsemblPlants" id="ORUFI09G12660.1"/>
    </source>
</evidence>
<name>A0A0E0QRZ6_ORYRU</name>
<sequence>MGEEAVVMEAPRPKSPPRYPDLCGRRRMQLEVQILSREITFLKKRRAWAWTTDLSGLVRESHSSGRVYLRHCFVDTGRADGMAMRALHDGWCRVGVMGCHHGLRLLMLLDFVFNEGGKNVLFLTLCCAFKEQRFQKLFRYQRTSLMSFTSLKELSPFLVLDALKKREGGTDLAVFFGGSDQNCVSAFHVFATVASAHPSAKDQGASIVLAAHAATSHAVSQTAVRAALGHAVVQTAAHAVNLTAVAARPLLAANRTARAPVQAAAHAAIHRAANRAAPASTSFHASNPCTAASRSLHASSPSATALAPIAALAPFQAVAARAVPVQAVDATAVAVQAADATVVAVQAAVATAVAFQAAVATAAARALAPNANPIVARALPIAVAASQAATAAAASSAAAARTASPARALVAPAASTSSNAPALAAARACASAPARRSASAASRHAASGSLRAASASRLAARGSLPAARDTAAASRNRRALNVPVGVSGLARIVQRVVDAHGVVTHAVSVLLGL</sequence>
<proteinExistence type="predicted"/>
<dbReference type="OMA" id="HASNPCT"/>
<organism evidence="1 2">
    <name type="scientific">Oryza rufipogon</name>
    <name type="common">Brownbeard rice</name>
    <name type="synonym">Asian wild rice</name>
    <dbReference type="NCBI Taxonomy" id="4529"/>
    <lineage>
        <taxon>Eukaryota</taxon>
        <taxon>Viridiplantae</taxon>
        <taxon>Streptophyta</taxon>
        <taxon>Embryophyta</taxon>
        <taxon>Tracheophyta</taxon>
        <taxon>Spermatophyta</taxon>
        <taxon>Magnoliopsida</taxon>
        <taxon>Liliopsida</taxon>
        <taxon>Poales</taxon>
        <taxon>Poaceae</taxon>
        <taxon>BOP clade</taxon>
        <taxon>Oryzoideae</taxon>
        <taxon>Oryzeae</taxon>
        <taxon>Oryzinae</taxon>
        <taxon>Oryza</taxon>
    </lineage>
</organism>
<accession>A0A0E0QRZ6</accession>
<dbReference type="PANTHER" id="PTHR32378:SF10">
    <property type="entry name" value="GUANINE NUCLEOTIDE-BINDING PROTEIN SUBUNIT GAMMA 3"/>
    <property type="match status" value="1"/>
</dbReference>
<dbReference type="STRING" id="4529.A0A0E0QRZ6"/>
<dbReference type="PANTHER" id="PTHR32378">
    <property type="entry name" value="GUANINE NUCLEOTIDE-BINDING PROTEIN SUBUNIT GAMMA 3"/>
    <property type="match status" value="1"/>
</dbReference>
<evidence type="ECO:0000313" key="2">
    <source>
        <dbReference type="Proteomes" id="UP000008022"/>
    </source>
</evidence>
<protein>
    <submittedName>
        <fullName evidence="1">Uncharacterized protein</fullName>
    </submittedName>
</protein>
<dbReference type="EnsemblPlants" id="ORUFI09G12660.1">
    <property type="protein sequence ID" value="ORUFI09G12660.1"/>
    <property type="gene ID" value="ORUFI09G12660"/>
</dbReference>